<gene>
    <name evidence="1" type="ORF">TrST_g11888</name>
</gene>
<evidence type="ECO:0000313" key="1">
    <source>
        <dbReference type="EMBL" id="GMH53876.1"/>
    </source>
</evidence>
<evidence type="ECO:0000313" key="2">
    <source>
        <dbReference type="Proteomes" id="UP001165085"/>
    </source>
</evidence>
<organism evidence="1 2">
    <name type="scientific">Triparma strigata</name>
    <dbReference type="NCBI Taxonomy" id="1606541"/>
    <lineage>
        <taxon>Eukaryota</taxon>
        <taxon>Sar</taxon>
        <taxon>Stramenopiles</taxon>
        <taxon>Ochrophyta</taxon>
        <taxon>Bolidophyceae</taxon>
        <taxon>Parmales</taxon>
        <taxon>Triparmaceae</taxon>
        <taxon>Triparma</taxon>
    </lineage>
</organism>
<keyword evidence="2" id="KW-1185">Reference proteome</keyword>
<sequence>MEEDEDAEAFEGKLARFSSDCRTIRANMVDTAMTVVLEKPKEFATEWRSGIYEIEEALIMAPKAPWLLRLHGVGMCGAGADFGTCQLTGSEPWEHLQGEKVKEYTMYVIDKDLWPEDGMGNPNPTETMVSLPGPWTKERFEVALRAVGEAMWNK</sequence>
<reference evidence="2" key="1">
    <citation type="journal article" date="2023" name="Commun. Biol.">
        <title>Genome analysis of Parmales, the sister group of diatoms, reveals the evolutionary specialization of diatoms from phago-mixotrophs to photoautotrophs.</title>
        <authorList>
            <person name="Ban H."/>
            <person name="Sato S."/>
            <person name="Yoshikawa S."/>
            <person name="Yamada K."/>
            <person name="Nakamura Y."/>
            <person name="Ichinomiya M."/>
            <person name="Sato N."/>
            <person name="Blanc-Mathieu R."/>
            <person name="Endo H."/>
            <person name="Kuwata A."/>
            <person name="Ogata H."/>
        </authorList>
    </citation>
    <scope>NUCLEOTIDE SEQUENCE [LARGE SCALE GENOMIC DNA]</scope>
    <source>
        <strain evidence="2">NIES 3701</strain>
    </source>
</reference>
<proteinExistence type="predicted"/>
<dbReference type="Proteomes" id="UP001165085">
    <property type="component" value="Unassembled WGS sequence"/>
</dbReference>
<accession>A0A9W6ZKU1</accession>
<comment type="caution">
    <text evidence="1">The sequence shown here is derived from an EMBL/GenBank/DDBJ whole genome shotgun (WGS) entry which is preliminary data.</text>
</comment>
<dbReference type="AlphaFoldDB" id="A0A9W6ZKU1"/>
<dbReference type="EMBL" id="BRXY01000023">
    <property type="protein sequence ID" value="GMH53876.1"/>
    <property type="molecule type" value="Genomic_DNA"/>
</dbReference>
<protein>
    <submittedName>
        <fullName evidence="1">Uncharacterized protein</fullName>
    </submittedName>
</protein>
<name>A0A9W6ZKU1_9STRA</name>